<name>A0A7C3YD74_9EURY</name>
<dbReference type="PANTHER" id="PTHR43250">
    <property type="entry name" value="EXODEOXYRIBONUCLEASE III"/>
    <property type="match status" value="1"/>
</dbReference>
<keyword evidence="3 9" id="KW-0378">Hydrolase</keyword>
<dbReference type="InterPro" id="IPR037493">
    <property type="entry name" value="ExoIII-like"/>
</dbReference>
<feature type="active site" description="Proton acceptor" evidence="5">
    <location>
        <position position="251"/>
    </location>
</feature>
<feature type="binding site" evidence="6">
    <location>
        <position position="44"/>
    </location>
    <ligand>
        <name>Mg(2+)</name>
        <dbReference type="ChEBI" id="CHEBI:18420"/>
        <label>1</label>
    </ligand>
</feature>
<evidence type="ECO:0000256" key="1">
    <source>
        <dbReference type="ARBA" id="ARBA00007092"/>
    </source>
</evidence>
<gene>
    <name evidence="9" type="primary">xth</name>
    <name evidence="10" type="ORF">ENT89_05630</name>
    <name evidence="9" type="ORF">ENX77_00320</name>
</gene>
<feature type="binding site" evidence="6">
    <location>
        <position position="151"/>
    </location>
    <ligand>
        <name>Mg(2+)</name>
        <dbReference type="ChEBI" id="CHEBI:18420"/>
        <label>1</label>
    </ligand>
</feature>
<feature type="binding site" evidence="6">
    <location>
        <position position="251"/>
    </location>
    <ligand>
        <name>Mg(2+)</name>
        <dbReference type="ChEBI" id="CHEBI:18420"/>
        <label>1</label>
    </ligand>
</feature>
<dbReference type="PANTHER" id="PTHR43250:SF2">
    <property type="entry name" value="EXODEOXYRIBONUCLEASE III"/>
    <property type="match status" value="1"/>
</dbReference>
<organism evidence="9">
    <name type="scientific">Geoglobus ahangari</name>
    <dbReference type="NCBI Taxonomy" id="113653"/>
    <lineage>
        <taxon>Archaea</taxon>
        <taxon>Methanobacteriati</taxon>
        <taxon>Methanobacteriota</taxon>
        <taxon>Archaeoglobi</taxon>
        <taxon>Archaeoglobales</taxon>
        <taxon>Archaeoglobaceae</taxon>
        <taxon>Geoglobus</taxon>
    </lineage>
</organism>
<comment type="caution">
    <text evidence="9">The sequence shown here is derived from an EMBL/GenBank/DDBJ whole genome shotgun (WGS) entry which is preliminary data.</text>
</comment>
<feature type="active site" evidence="5">
    <location>
        <position position="112"/>
    </location>
</feature>
<dbReference type="PROSITE" id="PS51435">
    <property type="entry name" value="AP_NUCLEASE_F1_4"/>
    <property type="match status" value="1"/>
</dbReference>
<accession>A0A7C3YD74</accession>
<evidence type="ECO:0000256" key="6">
    <source>
        <dbReference type="PIRSR" id="PIRSR604808-2"/>
    </source>
</evidence>
<evidence type="ECO:0000256" key="5">
    <source>
        <dbReference type="PIRSR" id="PIRSR604808-1"/>
    </source>
</evidence>
<keyword evidence="4 6" id="KW-0460">Magnesium</keyword>
<keyword evidence="2 6" id="KW-0479">Metal-binding</keyword>
<dbReference type="EC" id="3.1.11.2" evidence="9"/>
<dbReference type="InterPro" id="IPR005135">
    <property type="entry name" value="Endo/exonuclease/phosphatase"/>
</dbReference>
<dbReference type="EMBL" id="DTAK01000039">
    <property type="protein sequence ID" value="HGU59625.1"/>
    <property type="molecule type" value="Genomic_DNA"/>
</dbReference>
<dbReference type="InterPro" id="IPR004808">
    <property type="entry name" value="AP_endonuc_1"/>
</dbReference>
<dbReference type="AlphaFoldDB" id="A0A7C3YD74"/>
<feature type="binding site" evidence="6">
    <location>
        <position position="17"/>
    </location>
    <ligand>
        <name>Mg(2+)</name>
        <dbReference type="ChEBI" id="CHEBI:18420"/>
        <label>1</label>
    </ligand>
</feature>
<dbReference type="GO" id="GO:0006281">
    <property type="term" value="P:DNA repair"/>
    <property type="evidence" value="ECO:0007669"/>
    <property type="project" value="InterPro"/>
</dbReference>
<evidence type="ECO:0000256" key="4">
    <source>
        <dbReference type="ARBA" id="ARBA00022842"/>
    </source>
</evidence>
<protein>
    <submittedName>
        <fullName evidence="9">Exodeoxyribonuclease III</fullName>
        <ecNumber evidence="9">3.1.11.2</ecNumber>
    </submittedName>
</protein>
<dbReference type="EMBL" id="DTPI01000004">
    <property type="protein sequence ID" value="HGE65578.1"/>
    <property type="molecule type" value="Genomic_DNA"/>
</dbReference>
<dbReference type="NCBIfam" id="TIGR00633">
    <property type="entry name" value="xth"/>
    <property type="match status" value="1"/>
</dbReference>
<feature type="domain" description="Endonuclease/exonuclease/phosphatase" evidence="8">
    <location>
        <begin position="14"/>
        <end position="251"/>
    </location>
</feature>
<dbReference type="Gene3D" id="3.60.10.10">
    <property type="entry name" value="Endonuclease/exonuclease/phosphatase"/>
    <property type="match status" value="1"/>
</dbReference>
<dbReference type="Pfam" id="PF03372">
    <property type="entry name" value="Exo_endo_phos"/>
    <property type="match status" value="1"/>
</dbReference>
<dbReference type="SUPFAM" id="SSF56219">
    <property type="entry name" value="DNase I-like"/>
    <property type="match status" value="1"/>
</dbReference>
<feature type="site" description="Transition state stabilizer" evidence="7">
    <location>
        <position position="151"/>
    </location>
</feature>
<reference evidence="9" key="1">
    <citation type="journal article" date="2020" name="mSystems">
        <title>Genome- and Community-Level Interaction Insights into Carbon Utilization and Element Cycling Functions of Hydrothermarchaeota in Hydrothermal Sediment.</title>
        <authorList>
            <person name="Zhou Z."/>
            <person name="Liu Y."/>
            <person name="Xu W."/>
            <person name="Pan J."/>
            <person name="Luo Z.H."/>
            <person name="Li M."/>
        </authorList>
    </citation>
    <scope>NUCLEOTIDE SEQUENCE [LARGE SCALE GENOMIC DNA]</scope>
    <source>
        <strain evidence="10">SpSt-62</strain>
        <strain evidence="9">SpSt-97</strain>
    </source>
</reference>
<feature type="active site" description="Proton donor/acceptor" evidence="5">
    <location>
        <position position="149"/>
    </location>
</feature>
<dbReference type="GO" id="GO:0008311">
    <property type="term" value="F:double-stranded DNA 3'-5' DNA exonuclease activity"/>
    <property type="evidence" value="ECO:0007669"/>
    <property type="project" value="UniProtKB-EC"/>
</dbReference>
<dbReference type="InterPro" id="IPR036691">
    <property type="entry name" value="Endo/exonu/phosph_ase_sf"/>
</dbReference>
<comment type="similarity">
    <text evidence="1">Belongs to the DNA repair enzymes AP/ExoA family.</text>
</comment>
<evidence type="ECO:0000256" key="3">
    <source>
        <dbReference type="ARBA" id="ARBA00022801"/>
    </source>
</evidence>
<feature type="site" description="Interaction with DNA substrate" evidence="7">
    <location>
        <position position="251"/>
    </location>
</feature>
<evidence type="ECO:0000256" key="2">
    <source>
        <dbReference type="ARBA" id="ARBA00022723"/>
    </source>
</evidence>
<evidence type="ECO:0000313" key="9">
    <source>
        <dbReference type="EMBL" id="HGE65578.1"/>
    </source>
</evidence>
<sequence length="266" mass="30699">MSRGGNIPEKVKIATFNVNSIRSRLHIVIPWLKEESIDILCMQETKVDNKNFPESYFSRIGYLTYFNGSKGRNGVAIATKYEPDEIEIGLDGKDPDRVISAKFGDVRIMNVYVPQGYRIDSEKYRYKLDFLKRLGDYLRNSKKTIVCGDMNVAPDDIDVHSPDKLRNHVCFHIDVRKAYKEILKLGFVDLLRKFHPNERIYTFYDYRVKDAVKRGIGWRVDAILATKDVGDKCTACYVDLKPRLMERPSDHVPIIAEFGGDFFEAV</sequence>
<keyword evidence="6" id="KW-0464">Manganese</keyword>
<comment type="cofactor">
    <cofactor evidence="6">
        <name>Mg(2+)</name>
        <dbReference type="ChEBI" id="CHEBI:18420"/>
    </cofactor>
    <cofactor evidence="6">
        <name>Mn(2+)</name>
        <dbReference type="ChEBI" id="CHEBI:29035"/>
    </cofactor>
    <text evidence="6">Probably binds two magnesium or manganese ions per subunit.</text>
</comment>
<evidence type="ECO:0000259" key="8">
    <source>
        <dbReference type="Pfam" id="PF03372"/>
    </source>
</evidence>
<feature type="binding site" evidence="6">
    <location>
        <position position="149"/>
    </location>
    <ligand>
        <name>Mg(2+)</name>
        <dbReference type="ChEBI" id="CHEBI:18420"/>
        <label>1</label>
    </ligand>
</feature>
<dbReference type="GO" id="GO:0046872">
    <property type="term" value="F:metal ion binding"/>
    <property type="evidence" value="ECO:0007669"/>
    <property type="project" value="UniProtKB-KW"/>
</dbReference>
<evidence type="ECO:0000313" key="10">
    <source>
        <dbReference type="EMBL" id="HGU59625.1"/>
    </source>
</evidence>
<evidence type="ECO:0000256" key="7">
    <source>
        <dbReference type="PIRSR" id="PIRSR604808-3"/>
    </source>
</evidence>
<feature type="binding site" evidence="6">
    <location>
        <position position="250"/>
    </location>
    <ligand>
        <name>Mg(2+)</name>
        <dbReference type="ChEBI" id="CHEBI:18420"/>
        <label>1</label>
    </ligand>
</feature>
<proteinExistence type="inferred from homology"/>
<feature type="site" description="Important for catalytic activity" evidence="7">
    <location>
        <position position="221"/>
    </location>
</feature>
<dbReference type="CDD" id="cd09086">
    <property type="entry name" value="ExoIII-like_AP-endo"/>
    <property type="match status" value="1"/>
</dbReference>
<dbReference type="NCBIfam" id="TIGR00195">
    <property type="entry name" value="exoDNase_III"/>
    <property type="match status" value="1"/>
</dbReference>